<dbReference type="RefSeq" id="WP_284389665.1">
    <property type="nucleotide sequence ID" value="NZ_BSNK01000002.1"/>
</dbReference>
<gene>
    <name evidence="2" type="ORF">GCM10007853_17120</name>
</gene>
<dbReference type="Gene3D" id="3.40.50.720">
    <property type="entry name" value="NAD(P)-binding Rossmann-like Domain"/>
    <property type="match status" value="1"/>
</dbReference>
<dbReference type="EMBL" id="BSNK01000002">
    <property type="protein sequence ID" value="GLQ23838.1"/>
    <property type="molecule type" value="Genomic_DNA"/>
</dbReference>
<name>A0ABQ5V8L2_9PROT</name>
<keyword evidence="3" id="KW-1185">Reference proteome</keyword>
<accession>A0ABQ5V8L2</accession>
<sequence length="324" mass="35164">MHNGLVTVFGGSGFVGRQVVRALVRDGWRVRVPMRRPHLGQDLRVFGMVGQVQLVQANLRFPRSVEAALDGADACVNLVALLHESGRQTFDALHVNGADTIAKACAARGITNLAHISAIGANSAAKSDYSRTKAEGEVRIRAHVPTATILRPSIIFGEGDSFFTRFASLALKSPALPLIGGGETRFQPVFVGDVADAVAAVIQRGAMGETYELAGPQTYSFAELMRFVLDTIDRRRFLVPVPWFAAGPMGFAGEVSGALPFVEPFLTRNQVEDLKVDNIASGDHPGFEALGITPDTIEAIVPDYLERFRKYGQFHDMRSPKAYR</sequence>
<protein>
    <submittedName>
        <fullName evidence="2">3-beta-hydroxy-Delta(5)-steroid dehydrogenase</fullName>
    </submittedName>
</protein>
<proteinExistence type="predicted"/>
<reference evidence="2" key="1">
    <citation type="journal article" date="2014" name="Int. J. Syst. Evol. Microbiol.">
        <title>Complete genome of a new Firmicutes species belonging to the dominant human colonic microbiota ('Ruminococcus bicirculans') reveals two chromosomes and a selective capacity to utilize plant glucans.</title>
        <authorList>
            <consortium name="NISC Comparative Sequencing Program"/>
            <person name="Wegmann U."/>
            <person name="Louis P."/>
            <person name="Goesmann A."/>
            <person name="Henrissat B."/>
            <person name="Duncan S.H."/>
            <person name="Flint H.J."/>
        </authorList>
    </citation>
    <scope>NUCLEOTIDE SEQUENCE</scope>
    <source>
        <strain evidence="2">NBRC 108219</strain>
    </source>
</reference>
<organism evidence="2 3">
    <name type="scientific">Algimonas ampicilliniresistens</name>
    <dbReference type="NCBI Taxonomy" id="1298735"/>
    <lineage>
        <taxon>Bacteria</taxon>
        <taxon>Pseudomonadati</taxon>
        <taxon>Pseudomonadota</taxon>
        <taxon>Alphaproteobacteria</taxon>
        <taxon>Maricaulales</taxon>
        <taxon>Robiginitomaculaceae</taxon>
        <taxon>Algimonas</taxon>
    </lineage>
</organism>
<dbReference type="PANTHER" id="PTHR12126:SF11">
    <property type="entry name" value="NADH DEHYDROGENASE [UBIQUINONE] 1 ALPHA SUBCOMPLEX SUBUNIT 9, MITOCHONDRIAL"/>
    <property type="match status" value="1"/>
</dbReference>
<evidence type="ECO:0000313" key="2">
    <source>
        <dbReference type="EMBL" id="GLQ23838.1"/>
    </source>
</evidence>
<reference evidence="2" key="2">
    <citation type="submission" date="2023-01" db="EMBL/GenBank/DDBJ databases">
        <title>Draft genome sequence of Algimonas ampicilliniresistens strain NBRC 108219.</title>
        <authorList>
            <person name="Sun Q."/>
            <person name="Mori K."/>
        </authorList>
    </citation>
    <scope>NUCLEOTIDE SEQUENCE</scope>
    <source>
        <strain evidence="2">NBRC 108219</strain>
    </source>
</reference>
<dbReference type="InterPro" id="IPR036291">
    <property type="entry name" value="NAD(P)-bd_dom_sf"/>
</dbReference>
<dbReference type="Pfam" id="PF01370">
    <property type="entry name" value="Epimerase"/>
    <property type="match status" value="1"/>
</dbReference>
<feature type="domain" description="NAD-dependent epimerase/dehydratase" evidence="1">
    <location>
        <begin position="6"/>
        <end position="213"/>
    </location>
</feature>
<evidence type="ECO:0000313" key="3">
    <source>
        <dbReference type="Proteomes" id="UP001161391"/>
    </source>
</evidence>
<dbReference type="SUPFAM" id="SSF51735">
    <property type="entry name" value="NAD(P)-binding Rossmann-fold domains"/>
    <property type="match status" value="1"/>
</dbReference>
<dbReference type="Proteomes" id="UP001161391">
    <property type="component" value="Unassembled WGS sequence"/>
</dbReference>
<comment type="caution">
    <text evidence="2">The sequence shown here is derived from an EMBL/GenBank/DDBJ whole genome shotgun (WGS) entry which is preliminary data.</text>
</comment>
<dbReference type="CDD" id="cd05271">
    <property type="entry name" value="NDUFA9_like_SDR_a"/>
    <property type="match status" value="1"/>
</dbReference>
<evidence type="ECO:0000259" key="1">
    <source>
        <dbReference type="Pfam" id="PF01370"/>
    </source>
</evidence>
<dbReference type="InterPro" id="IPR051207">
    <property type="entry name" value="ComplexI_NDUFA9_subunit"/>
</dbReference>
<dbReference type="InterPro" id="IPR001509">
    <property type="entry name" value="Epimerase_deHydtase"/>
</dbReference>
<dbReference type="PANTHER" id="PTHR12126">
    <property type="entry name" value="NADH-UBIQUINONE OXIDOREDUCTASE 39 KDA SUBUNIT-RELATED"/>
    <property type="match status" value="1"/>
</dbReference>